<dbReference type="InterPro" id="IPR029058">
    <property type="entry name" value="AB_hydrolase_fold"/>
</dbReference>
<feature type="compositionally biased region" description="Acidic residues" evidence="1">
    <location>
        <begin position="474"/>
        <end position="483"/>
    </location>
</feature>
<dbReference type="EMBL" id="JALLPJ020000885">
    <property type="protein sequence ID" value="KAL3780560.1"/>
    <property type="molecule type" value="Genomic_DNA"/>
</dbReference>
<evidence type="ECO:0000259" key="2">
    <source>
        <dbReference type="Pfam" id="PF12146"/>
    </source>
</evidence>
<dbReference type="PANTHER" id="PTHR43358:SF4">
    <property type="entry name" value="ALPHA_BETA HYDROLASE FOLD-1 DOMAIN-CONTAINING PROTEIN"/>
    <property type="match status" value="1"/>
</dbReference>
<evidence type="ECO:0000313" key="4">
    <source>
        <dbReference type="Proteomes" id="UP001530400"/>
    </source>
</evidence>
<sequence length="519" mass="57621">MGNDQSTVIEEERKMLESLYQIAEGRLDTNDVATVNSKLNRGTAAPNCQPSHTIRELEEEARRKEEEELAELMNVDDSRHESYLAERRNSKGSGNNGNTAEPQPEKGSIGSYVQMAKTGYQELVNAIIRPPRAQYREEHLGPPAFSFLGKRFTRTDFTLQTQRGLSLQCSHWEPVERTADRIPIVIYMHGNASARVEVLPQLTCLLALGVAVFAFDFAGSGKSDGEHVSLGFYEREDLMCVVAHLRATDVVSTIALWGRSMGAVTALLHGDRDPSIAGMVLDSPFADLTQLCEEMVEKARDHGINVPGFVTSVAIRMIRGSVRRQAGFDIKDVSPIAHSEHCFIPALFVAGENDDFIPKTHSLMLHDLHAGDANMIVVDGDHNSTRPRFMFDSVSIFLQACLQIPLEWQLRIHPSMNITSPPWRYPGAPKERDEADSMLSIQQQTSMQSVTSPTRPSLEDKEDEINRLANAEEGTTDSLDDTNIDVENLGMTSERQKEIQGSLFRMLGHENDGGDGSDD</sequence>
<dbReference type="PANTHER" id="PTHR43358">
    <property type="entry name" value="ALPHA/BETA-HYDROLASE"/>
    <property type="match status" value="1"/>
</dbReference>
<feature type="domain" description="Serine aminopeptidase S33" evidence="2">
    <location>
        <begin position="184"/>
        <end position="290"/>
    </location>
</feature>
<keyword evidence="4" id="KW-1185">Reference proteome</keyword>
<feature type="region of interest" description="Disordered" evidence="1">
    <location>
        <begin position="86"/>
        <end position="108"/>
    </location>
</feature>
<organism evidence="3 4">
    <name type="scientific">Cyclotella atomus</name>
    <dbReference type="NCBI Taxonomy" id="382360"/>
    <lineage>
        <taxon>Eukaryota</taxon>
        <taxon>Sar</taxon>
        <taxon>Stramenopiles</taxon>
        <taxon>Ochrophyta</taxon>
        <taxon>Bacillariophyta</taxon>
        <taxon>Coscinodiscophyceae</taxon>
        <taxon>Thalassiosirophycidae</taxon>
        <taxon>Stephanodiscales</taxon>
        <taxon>Stephanodiscaceae</taxon>
        <taxon>Cyclotella</taxon>
    </lineage>
</organism>
<dbReference type="InterPro" id="IPR022742">
    <property type="entry name" value="Hydrolase_4"/>
</dbReference>
<name>A0ABD3NXF6_9STRA</name>
<gene>
    <name evidence="3" type="ORF">ACHAWO_012875</name>
</gene>
<feature type="compositionally biased region" description="Polar residues" evidence="1">
    <location>
        <begin position="439"/>
        <end position="455"/>
    </location>
</feature>
<dbReference type="SUPFAM" id="SSF53474">
    <property type="entry name" value="alpha/beta-Hydrolases"/>
    <property type="match status" value="1"/>
</dbReference>
<feature type="region of interest" description="Disordered" evidence="1">
    <location>
        <begin position="419"/>
        <end position="483"/>
    </location>
</feature>
<dbReference type="Pfam" id="PF12146">
    <property type="entry name" value="Hydrolase_4"/>
    <property type="match status" value="1"/>
</dbReference>
<comment type="caution">
    <text evidence="3">The sequence shown here is derived from an EMBL/GenBank/DDBJ whole genome shotgun (WGS) entry which is preliminary data.</text>
</comment>
<proteinExistence type="predicted"/>
<dbReference type="Gene3D" id="3.40.50.1820">
    <property type="entry name" value="alpha/beta hydrolase"/>
    <property type="match status" value="1"/>
</dbReference>
<evidence type="ECO:0000256" key="1">
    <source>
        <dbReference type="SAM" id="MobiDB-lite"/>
    </source>
</evidence>
<protein>
    <recommendedName>
        <fullName evidence="2">Serine aminopeptidase S33 domain-containing protein</fullName>
    </recommendedName>
</protein>
<dbReference type="AlphaFoldDB" id="A0ABD3NXF6"/>
<reference evidence="3 4" key="1">
    <citation type="submission" date="2024-10" db="EMBL/GenBank/DDBJ databases">
        <title>Updated reference genomes for cyclostephanoid diatoms.</title>
        <authorList>
            <person name="Roberts W.R."/>
            <person name="Alverson A.J."/>
        </authorList>
    </citation>
    <scope>NUCLEOTIDE SEQUENCE [LARGE SCALE GENOMIC DNA]</scope>
    <source>
        <strain evidence="3 4">AJA010-31</strain>
    </source>
</reference>
<accession>A0ABD3NXF6</accession>
<evidence type="ECO:0000313" key="3">
    <source>
        <dbReference type="EMBL" id="KAL3780560.1"/>
    </source>
</evidence>
<dbReference type="Proteomes" id="UP001530400">
    <property type="component" value="Unassembled WGS sequence"/>
</dbReference>
<feature type="region of interest" description="Disordered" evidence="1">
    <location>
        <begin position="61"/>
        <end position="80"/>
    </location>
</feature>
<dbReference type="InterPro" id="IPR052920">
    <property type="entry name" value="DNA-binding_regulatory"/>
</dbReference>